<dbReference type="Pfam" id="PF13177">
    <property type="entry name" value="DNA_pol3_delta2"/>
    <property type="match status" value="1"/>
</dbReference>
<dbReference type="InterPro" id="IPR050238">
    <property type="entry name" value="DNA_Rep/Repair_Clamp_Loader"/>
</dbReference>
<evidence type="ECO:0000313" key="2">
    <source>
        <dbReference type="Proteomes" id="UP000780768"/>
    </source>
</evidence>
<reference evidence="1" key="1">
    <citation type="journal article" date="2021" name="PeerJ">
        <title>Extensive microbial diversity within the chicken gut microbiome revealed by metagenomics and culture.</title>
        <authorList>
            <person name="Gilroy R."/>
            <person name="Ravi A."/>
            <person name="Getino M."/>
            <person name="Pursley I."/>
            <person name="Horton D.L."/>
            <person name="Alikhan N.F."/>
            <person name="Baker D."/>
            <person name="Gharbi K."/>
            <person name="Hall N."/>
            <person name="Watson M."/>
            <person name="Adriaenssens E.M."/>
            <person name="Foster-Nyarko E."/>
            <person name="Jarju S."/>
            <person name="Secka A."/>
            <person name="Antonio M."/>
            <person name="Oren A."/>
            <person name="Chaudhuri R.R."/>
            <person name="La Ragione R."/>
            <person name="Hildebrand F."/>
            <person name="Pallen M.J."/>
        </authorList>
    </citation>
    <scope>NUCLEOTIDE SEQUENCE</scope>
    <source>
        <strain evidence="1">7318</strain>
    </source>
</reference>
<name>A0A921HP83_9FIRM</name>
<dbReference type="AlphaFoldDB" id="A0A921HP83"/>
<proteinExistence type="predicted"/>
<sequence>MSDWSDIQGHIQIKQDLRQLLAEKRLPHALLFTGMEGIGKKLTAQVLAKALFCGGENAPCGECVSCKAFAAGNHPDFYYLEPEGKAKNIKIEQIRQMQSQIALSPYLADKRVVVIDGAEYMNEAAANSLLKTLEEPAGDVVFILVTANKDMLLPTILSRCMKIYFAPLGENEIAAIAKRQYNIDDAKARMIARLSGGSMSKALSFVDEESLKLNDSVWEFVFAAVTAEYIWRLSDELAAMDREKVMQWAGFLQIIVRDLLLIKAGADDSLLYNGNKKAELDDLAARFSIGRLLYCQELGENLALRLKSNADVKLMVQDFMLKWREPK</sequence>
<evidence type="ECO:0000313" key="1">
    <source>
        <dbReference type="EMBL" id="HJF84371.1"/>
    </source>
</evidence>
<dbReference type="SUPFAM" id="SSF52540">
    <property type="entry name" value="P-loop containing nucleoside triphosphate hydrolases"/>
    <property type="match status" value="1"/>
</dbReference>
<reference evidence="1" key="2">
    <citation type="submission" date="2021-09" db="EMBL/GenBank/DDBJ databases">
        <authorList>
            <person name="Gilroy R."/>
        </authorList>
    </citation>
    <scope>NUCLEOTIDE SEQUENCE</scope>
    <source>
        <strain evidence="1">7318</strain>
    </source>
</reference>
<dbReference type="CDD" id="cd00009">
    <property type="entry name" value="AAA"/>
    <property type="match status" value="1"/>
</dbReference>
<gene>
    <name evidence="1" type="primary">holB</name>
    <name evidence="1" type="ORF">K8V65_01715</name>
</gene>
<organism evidence="1 2">
    <name type="scientific">Megamonas hypermegale</name>
    <dbReference type="NCBI Taxonomy" id="158847"/>
    <lineage>
        <taxon>Bacteria</taxon>
        <taxon>Bacillati</taxon>
        <taxon>Bacillota</taxon>
        <taxon>Negativicutes</taxon>
        <taxon>Selenomonadales</taxon>
        <taxon>Selenomonadaceae</taxon>
        <taxon>Megamonas</taxon>
    </lineage>
</organism>
<accession>A0A921HP83</accession>
<dbReference type="GO" id="GO:0008408">
    <property type="term" value="F:3'-5' exonuclease activity"/>
    <property type="evidence" value="ECO:0007669"/>
    <property type="project" value="InterPro"/>
</dbReference>
<dbReference type="GO" id="GO:0003887">
    <property type="term" value="F:DNA-directed DNA polymerase activity"/>
    <property type="evidence" value="ECO:0007669"/>
    <property type="project" value="UniProtKB-EC"/>
</dbReference>
<dbReference type="GO" id="GO:0006261">
    <property type="term" value="P:DNA-templated DNA replication"/>
    <property type="evidence" value="ECO:0007669"/>
    <property type="project" value="TreeGrafter"/>
</dbReference>
<dbReference type="InterPro" id="IPR027417">
    <property type="entry name" value="P-loop_NTPase"/>
</dbReference>
<comment type="caution">
    <text evidence="1">The sequence shown here is derived from an EMBL/GenBank/DDBJ whole genome shotgun (WGS) entry which is preliminary data.</text>
</comment>
<dbReference type="Proteomes" id="UP000780768">
    <property type="component" value="Unassembled WGS sequence"/>
</dbReference>
<dbReference type="EC" id="2.7.7.7" evidence="1"/>
<dbReference type="NCBIfam" id="TIGR00678">
    <property type="entry name" value="holB"/>
    <property type="match status" value="1"/>
</dbReference>
<keyword evidence="1" id="KW-0808">Transferase</keyword>
<protein>
    <submittedName>
        <fullName evidence="1">DNA polymerase III subunit delta</fullName>
        <ecNumber evidence="1">2.7.7.7</ecNumber>
    </submittedName>
</protein>
<dbReference type="PANTHER" id="PTHR11669:SF8">
    <property type="entry name" value="DNA POLYMERASE III SUBUNIT DELTA"/>
    <property type="match status" value="1"/>
</dbReference>
<dbReference type="EMBL" id="DYVR01000050">
    <property type="protein sequence ID" value="HJF84371.1"/>
    <property type="molecule type" value="Genomic_DNA"/>
</dbReference>
<keyword evidence="1" id="KW-0548">Nucleotidyltransferase</keyword>
<dbReference type="PANTHER" id="PTHR11669">
    <property type="entry name" value="REPLICATION FACTOR C / DNA POLYMERASE III GAMMA-TAU SUBUNIT"/>
    <property type="match status" value="1"/>
</dbReference>
<dbReference type="Gene3D" id="3.40.50.300">
    <property type="entry name" value="P-loop containing nucleotide triphosphate hydrolases"/>
    <property type="match status" value="1"/>
</dbReference>
<dbReference type="InterPro" id="IPR004622">
    <property type="entry name" value="DNA_pol_HolB"/>
</dbReference>